<keyword evidence="5" id="KW-1185">Reference proteome</keyword>
<dbReference type="InterPro" id="IPR036452">
    <property type="entry name" value="Ribo_hydro-like"/>
</dbReference>
<dbReference type="PANTHER" id="PTHR12304">
    <property type="entry name" value="INOSINE-URIDINE PREFERRING NUCLEOSIDE HYDROLASE"/>
    <property type="match status" value="1"/>
</dbReference>
<dbReference type="Pfam" id="PF01156">
    <property type="entry name" value="IU_nuc_hydro"/>
    <property type="match status" value="1"/>
</dbReference>
<keyword evidence="2" id="KW-0326">Glycosidase</keyword>
<protein>
    <submittedName>
        <fullName evidence="4">Nucleoside hydrolase</fullName>
    </submittedName>
</protein>
<accession>A0A6L3V3Z6</accession>
<name>A0A6L3V3Z6_9BACI</name>
<sequence>MKKVIIDVDTGIDDAMGILLAAKSGLCDILGITTVCGNVSLEQATINTKKVLTLLGKENEIKVVQGATHPLVRKPFYEFGVHGDNGLGGALEDMEVELIDEGFAPDFIIEQAEKHKGEITIILTAPLTNMALALRKQPKLKEWIKELVIMGGALDKAGNVTPAAEFNIYVDPEAAKIVFHSGLPITLVSLDVTEITTLSDEDIEKMQGNIIGEFVKNSTAHYLDHYEEVYGRRKCSMHDPLAVGIALDKSLVKTKKFYVDVETKSELCDGHTICDFKNKLKKEPNIDVCLEVDSERFINMLIETLKK</sequence>
<dbReference type="RefSeq" id="WP_151535859.1">
    <property type="nucleotide sequence ID" value="NZ_WBOS01000008.1"/>
</dbReference>
<comment type="caution">
    <text evidence="4">The sequence shown here is derived from an EMBL/GenBank/DDBJ whole genome shotgun (WGS) entry which is preliminary data.</text>
</comment>
<organism evidence="4 5">
    <name type="scientific">Cytobacillus depressus</name>
    <dbReference type="NCBI Taxonomy" id="1602942"/>
    <lineage>
        <taxon>Bacteria</taxon>
        <taxon>Bacillati</taxon>
        <taxon>Bacillota</taxon>
        <taxon>Bacilli</taxon>
        <taxon>Bacillales</taxon>
        <taxon>Bacillaceae</taxon>
        <taxon>Cytobacillus</taxon>
    </lineage>
</organism>
<dbReference type="InterPro" id="IPR001910">
    <property type="entry name" value="Inosine/uridine_hydrolase_dom"/>
</dbReference>
<dbReference type="EMBL" id="WBOS01000008">
    <property type="protein sequence ID" value="KAB2333101.1"/>
    <property type="molecule type" value="Genomic_DNA"/>
</dbReference>
<keyword evidence="1 4" id="KW-0378">Hydrolase</keyword>
<dbReference type="CDD" id="cd02651">
    <property type="entry name" value="nuc_hydro_IU_UC_XIUA"/>
    <property type="match status" value="1"/>
</dbReference>
<dbReference type="OrthoDB" id="9797882at2"/>
<dbReference type="GO" id="GO:0008477">
    <property type="term" value="F:purine nucleosidase activity"/>
    <property type="evidence" value="ECO:0007669"/>
    <property type="project" value="TreeGrafter"/>
</dbReference>
<dbReference type="AlphaFoldDB" id="A0A6L3V3Z6"/>
<gene>
    <name evidence="4" type="ORF">F7731_16305</name>
</gene>
<feature type="domain" description="Inosine/uridine-preferring nucleoside hydrolase" evidence="3">
    <location>
        <begin position="4"/>
        <end position="298"/>
    </location>
</feature>
<reference evidence="4 5" key="1">
    <citation type="journal article" date="2016" name="Antonie Van Leeuwenhoek">
        <title>Bacillus depressus sp. nov., isolated from soil of a sunflower field.</title>
        <authorList>
            <person name="Wei X."/>
            <person name="Xin D."/>
            <person name="Xin Y."/>
            <person name="Zhang H."/>
            <person name="Wang T."/>
            <person name="Zhang J."/>
        </authorList>
    </citation>
    <scope>NUCLEOTIDE SEQUENCE [LARGE SCALE GENOMIC DNA]</scope>
    <source>
        <strain evidence="4 5">BZ1</strain>
    </source>
</reference>
<dbReference type="GO" id="GO:0005829">
    <property type="term" value="C:cytosol"/>
    <property type="evidence" value="ECO:0007669"/>
    <property type="project" value="TreeGrafter"/>
</dbReference>
<evidence type="ECO:0000313" key="5">
    <source>
        <dbReference type="Proteomes" id="UP000481030"/>
    </source>
</evidence>
<dbReference type="GO" id="GO:0006152">
    <property type="term" value="P:purine nucleoside catabolic process"/>
    <property type="evidence" value="ECO:0007669"/>
    <property type="project" value="TreeGrafter"/>
</dbReference>
<dbReference type="SUPFAM" id="SSF53590">
    <property type="entry name" value="Nucleoside hydrolase"/>
    <property type="match status" value="1"/>
</dbReference>
<evidence type="ECO:0000256" key="1">
    <source>
        <dbReference type="ARBA" id="ARBA00022801"/>
    </source>
</evidence>
<evidence type="ECO:0000259" key="3">
    <source>
        <dbReference type="Pfam" id="PF01156"/>
    </source>
</evidence>
<dbReference type="Gene3D" id="3.90.245.10">
    <property type="entry name" value="Ribonucleoside hydrolase-like"/>
    <property type="match status" value="1"/>
</dbReference>
<dbReference type="Proteomes" id="UP000481030">
    <property type="component" value="Unassembled WGS sequence"/>
</dbReference>
<dbReference type="InterPro" id="IPR023186">
    <property type="entry name" value="IUNH"/>
</dbReference>
<evidence type="ECO:0000313" key="4">
    <source>
        <dbReference type="EMBL" id="KAB2333101.1"/>
    </source>
</evidence>
<proteinExistence type="predicted"/>
<evidence type="ECO:0000256" key="2">
    <source>
        <dbReference type="ARBA" id="ARBA00023295"/>
    </source>
</evidence>
<dbReference type="PANTHER" id="PTHR12304:SF4">
    <property type="entry name" value="URIDINE NUCLEOSIDASE"/>
    <property type="match status" value="1"/>
</dbReference>